<keyword evidence="1" id="KW-0547">Nucleotide-binding</keyword>
<sequence length="102" mass="11927">MVISGEGSDEIFDGYLYFHKAPNEEELHHETCRKAREMDKRREGKPEEARAALSRSVRDNGLPETLPRRSECGKSSDIEKLKGYTEREWERMWSSLKREGLL</sequence>
<gene>
    <name evidence="5" type="ORF">Syun_027410</name>
</gene>
<comment type="caution">
    <text evidence="5">The sequence shown here is derived from an EMBL/GenBank/DDBJ whole genome shotgun (WGS) entry which is preliminary data.</text>
</comment>
<dbReference type="GO" id="GO:0005524">
    <property type="term" value="F:ATP binding"/>
    <property type="evidence" value="ECO:0007669"/>
    <property type="project" value="UniProtKB-KW"/>
</dbReference>
<dbReference type="GO" id="GO:0005829">
    <property type="term" value="C:cytosol"/>
    <property type="evidence" value="ECO:0007669"/>
    <property type="project" value="TreeGrafter"/>
</dbReference>
<evidence type="ECO:0000313" key="5">
    <source>
        <dbReference type="EMBL" id="KAK9092499.1"/>
    </source>
</evidence>
<feature type="domain" description="Asparagine synthetase" evidence="4">
    <location>
        <begin position="1"/>
        <end position="75"/>
    </location>
</feature>
<keyword evidence="2" id="KW-0067">ATP-binding</keyword>
<organism evidence="5 6">
    <name type="scientific">Stephania yunnanensis</name>
    <dbReference type="NCBI Taxonomy" id="152371"/>
    <lineage>
        <taxon>Eukaryota</taxon>
        <taxon>Viridiplantae</taxon>
        <taxon>Streptophyta</taxon>
        <taxon>Embryophyta</taxon>
        <taxon>Tracheophyta</taxon>
        <taxon>Spermatophyta</taxon>
        <taxon>Magnoliopsida</taxon>
        <taxon>Ranunculales</taxon>
        <taxon>Menispermaceae</taxon>
        <taxon>Menispermoideae</taxon>
        <taxon>Cissampelideae</taxon>
        <taxon>Stephania</taxon>
    </lineage>
</organism>
<evidence type="ECO:0000256" key="2">
    <source>
        <dbReference type="ARBA" id="ARBA00022840"/>
    </source>
</evidence>
<dbReference type="InterPro" id="IPR014729">
    <property type="entry name" value="Rossmann-like_a/b/a_fold"/>
</dbReference>
<dbReference type="Pfam" id="PF00733">
    <property type="entry name" value="Asn_synthase"/>
    <property type="match status" value="1"/>
</dbReference>
<proteinExistence type="predicted"/>
<keyword evidence="6" id="KW-1185">Reference proteome</keyword>
<dbReference type="InterPro" id="IPR050795">
    <property type="entry name" value="Asn_Synthetase"/>
</dbReference>
<accession>A0AAP0EPE7</accession>
<dbReference type="AlphaFoldDB" id="A0AAP0EPE7"/>
<evidence type="ECO:0000259" key="4">
    <source>
        <dbReference type="Pfam" id="PF00733"/>
    </source>
</evidence>
<dbReference type="EMBL" id="JBBNAF010000012">
    <property type="protein sequence ID" value="KAK9092499.1"/>
    <property type="molecule type" value="Genomic_DNA"/>
</dbReference>
<evidence type="ECO:0000256" key="3">
    <source>
        <dbReference type="SAM" id="MobiDB-lite"/>
    </source>
</evidence>
<dbReference type="InterPro" id="IPR001962">
    <property type="entry name" value="Asn_synthase"/>
</dbReference>
<dbReference type="SUPFAM" id="SSF52402">
    <property type="entry name" value="Adenine nucleotide alpha hydrolases-like"/>
    <property type="match status" value="1"/>
</dbReference>
<feature type="compositionally biased region" description="Basic and acidic residues" evidence="3">
    <location>
        <begin position="66"/>
        <end position="75"/>
    </location>
</feature>
<protein>
    <recommendedName>
        <fullName evidence="4">Asparagine synthetase domain-containing protein</fullName>
    </recommendedName>
</protein>
<dbReference type="PANTHER" id="PTHR11772">
    <property type="entry name" value="ASPARAGINE SYNTHETASE"/>
    <property type="match status" value="1"/>
</dbReference>
<dbReference type="Gene3D" id="3.40.50.620">
    <property type="entry name" value="HUPs"/>
    <property type="match status" value="1"/>
</dbReference>
<evidence type="ECO:0000313" key="6">
    <source>
        <dbReference type="Proteomes" id="UP001420932"/>
    </source>
</evidence>
<evidence type="ECO:0000256" key="1">
    <source>
        <dbReference type="ARBA" id="ARBA00022741"/>
    </source>
</evidence>
<dbReference type="GO" id="GO:0006529">
    <property type="term" value="P:asparagine biosynthetic process"/>
    <property type="evidence" value="ECO:0007669"/>
    <property type="project" value="InterPro"/>
</dbReference>
<dbReference type="GO" id="GO:0004066">
    <property type="term" value="F:asparagine synthase (glutamine-hydrolyzing) activity"/>
    <property type="evidence" value="ECO:0007669"/>
    <property type="project" value="InterPro"/>
</dbReference>
<reference evidence="5 6" key="1">
    <citation type="submission" date="2024-01" db="EMBL/GenBank/DDBJ databases">
        <title>Genome assemblies of Stephania.</title>
        <authorList>
            <person name="Yang L."/>
        </authorList>
    </citation>
    <scope>NUCLEOTIDE SEQUENCE [LARGE SCALE GENOMIC DNA]</scope>
    <source>
        <strain evidence="5">YNDBR</strain>
        <tissue evidence="5">Leaf</tissue>
    </source>
</reference>
<feature type="region of interest" description="Disordered" evidence="3">
    <location>
        <begin position="36"/>
        <end position="75"/>
    </location>
</feature>
<dbReference type="Proteomes" id="UP001420932">
    <property type="component" value="Unassembled WGS sequence"/>
</dbReference>
<name>A0AAP0EPE7_9MAGN</name>
<feature type="compositionally biased region" description="Basic and acidic residues" evidence="3">
    <location>
        <begin position="36"/>
        <end position="50"/>
    </location>
</feature>
<dbReference type="PANTHER" id="PTHR11772:SF48">
    <property type="entry name" value="ASPARAGINE SYNTHETASE [GLUTAMINE-HYDROLYZING] 1"/>
    <property type="match status" value="1"/>
</dbReference>